<dbReference type="Proteomes" id="UP000054166">
    <property type="component" value="Unassembled WGS sequence"/>
</dbReference>
<feature type="compositionally biased region" description="Acidic residues" evidence="1">
    <location>
        <begin position="68"/>
        <end position="79"/>
    </location>
</feature>
<feature type="region of interest" description="Disordered" evidence="1">
    <location>
        <begin position="68"/>
        <end position="135"/>
    </location>
</feature>
<sequence>MHTKVTIIIRVPSPAQYRRIPSSEGVYGEWAWSSEDTSESGLLIALILEQSGLLDSFDEPRMCSWAPDEADDDDLDDGSLFDTTGLGVPDSGTDCEEVDDERLRDKSGMSNSPRLPFIKWRDDDPPRDKSNLLPRSKDSKRLIRLLAPEQHEPLSPDVAKNYELALISVASERFPTEAEHNLEVWRAVSGGIDAGRERMVQSRQCEHAPGLAHDENAETPGTAARPPLCSRHPGQVHPSPQLQAEGKDSPVESHDSTLDGISKDCGPAWEERVEVQRCVLELETIEEKRV</sequence>
<evidence type="ECO:0000256" key="1">
    <source>
        <dbReference type="SAM" id="MobiDB-lite"/>
    </source>
</evidence>
<keyword evidence="3" id="KW-1185">Reference proteome</keyword>
<feature type="compositionally biased region" description="Basic and acidic residues" evidence="1">
    <location>
        <begin position="245"/>
        <end position="257"/>
    </location>
</feature>
<evidence type="ECO:0000313" key="2">
    <source>
        <dbReference type="EMBL" id="KIM92417.1"/>
    </source>
</evidence>
<dbReference type="InParanoid" id="A0A0C3CRV6"/>
<feature type="region of interest" description="Disordered" evidence="1">
    <location>
        <begin position="209"/>
        <end position="264"/>
    </location>
</feature>
<reference evidence="2 3" key="1">
    <citation type="submission" date="2014-04" db="EMBL/GenBank/DDBJ databases">
        <authorList>
            <consortium name="DOE Joint Genome Institute"/>
            <person name="Kuo A."/>
            <person name="Tarkka M."/>
            <person name="Buscot F."/>
            <person name="Kohler A."/>
            <person name="Nagy L.G."/>
            <person name="Floudas D."/>
            <person name="Copeland A."/>
            <person name="Barry K.W."/>
            <person name="Cichocki N."/>
            <person name="Veneault-Fourrey C."/>
            <person name="LaButti K."/>
            <person name="Lindquist E.A."/>
            <person name="Lipzen A."/>
            <person name="Lundell T."/>
            <person name="Morin E."/>
            <person name="Murat C."/>
            <person name="Sun H."/>
            <person name="Tunlid A."/>
            <person name="Henrissat B."/>
            <person name="Grigoriev I.V."/>
            <person name="Hibbett D.S."/>
            <person name="Martin F."/>
            <person name="Nordberg H.P."/>
            <person name="Cantor M.N."/>
            <person name="Hua S.X."/>
        </authorList>
    </citation>
    <scope>NUCLEOTIDE SEQUENCE [LARGE SCALE GENOMIC DNA]</scope>
    <source>
        <strain evidence="2 3">F 1598</strain>
    </source>
</reference>
<dbReference type="EMBL" id="KN832970">
    <property type="protein sequence ID" value="KIM92417.1"/>
    <property type="molecule type" value="Genomic_DNA"/>
</dbReference>
<dbReference type="AlphaFoldDB" id="A0A0C3CRV6"/>
<organism evidence="2 3">
    <name type="scientific">Piloderma croceum (strain F 1598)</name>
    <dbReference type="NCBI Taxonomy" id="765440"/>
    <lineage>
        <taxon>Eukaryota</taxon>
        <taxon>Fungi</taxon>
        <taxon>Dikarya</taxon>
        <taxon>Basidiomycota</taxon>
        <taxon>Agaricomycotina</taxon>
        <taxon>Agaricomycetes</taxon>
        <taxon>Agaricomycetidae</taxon>
        <taxon>Atheliales</taxon>
        <taxon>Atheliaceae</taxon>
        <taxon>Piloderma</taxon>
    </lineage>
</organism>
<proteinExistence type="predicted"/>
<reference evidence="3" key="2">
    <citation type="submission" date="2015-01" db="EMBL/GenBank/DDBJ databases">
        <title>Evolutionary Origins and Diversification of the Mycorrhizal Mutualists.</title>
        <authorList>
            <consortium name="DOE Joint Genome Institute"/>
            <consortium name="Mycorrhizal Genomics Consortium"/>
            <person name="Kohler A."/>
            <person name="Kuo A."/>
            <person name="Nagy L.G."/>
            <person name="Floudas D."/>
            <person name="Copeland A."/>
            <person name="Barry K.W."/>
            <person name="Cichocki N."/>
            <person name="Veneault-Fourrey C."/>
            <person name="LaButti K."/>
            <person name="Lindquist E.A."/>
            <person name="Lipzen A."/>
            <person name="Lundell T."/>
            <person name="Morin E."/>
            <person name="Murat C."/>
            <person name="Riley R."/>
            <person name="Ohm R."/>
            <person name="Sun H."/>
            <person name="Tunlid A."/>
            <person name="Henrissat B."/>
            <person name="Grigoriev I.V."/>
            <person name="Hibbett D.S."/>
            <person name="Martin F."/>
        </authorList>
    </citation>
    <scope>NUCLEOTIDE SEQUENCE [LARGE SCALE GENOMIC DNA]</scope>
    <source>
        <strain evidence="3">F 1598</strain>
    </source>
</reference>
<name>A0A0C3CRV6_PILCF</name>
<dbReference type="HOGENOM" id="CLU_960135_0_0_1"/>
<protein>
    <submittedName>
        <fullName evidence="2">Uncharacterized protein</fullName>
    </submittedName>
</protein>
<gene>
    <name evidence="2" type="ORF">PILCRDRAFT_83570</name>
</gene>
<accession>A0A0C3CRV6</accession>
<feature type="compositionally biased region" description="Basic and acidic residues" evidence="1">
    <location>
        <begin position="119"/>
        <end position="135"/>
    </location>
</feature>
<evidence type="ECO:0000313" key="3">
    <source>
        <dbReference type="Proteomes" id="UP000054166"/>
    </source>
</evidence>